<comment type="caution">
    <text evidence="2">The sequence shown here is derived from an EMBL/GenBank/DDBJ whole genome shotgun (WGS) entry which is preliminary data.</text>
</comment>
<keyword evidence="3" id="KW-1185">Reference proteome</keyword>
<dbReference type="Proteomes" id="UP000325273">
    <property type="component" value="Unassembled WGS sequence"/>
</dbReference>
<name>A0A5B0G1W8_9BURK</name>
<protein>
    <submittedName>
        <fullName evidence="2">Uncharacterized protein</fullName>
    </submittedName>
</protein>
<evidence type="ECO:0000313" key="3">
    <source>
        <dbReference type="Proteomes" id="UP000325273"/>
    </source>
</evidence>
<gene>
    <name evidence="2" type="ORF">FVF58_49140</name>
</gene>
<dbReference type="AlphaFoldDB" id="A0A5B0G1W8"/>
<evidence type="ECO:0000313" key="2">
    <source>
        <dbReference type="EMBL" id="KAA0997473.1"/>
    </source>
</evidence>
<feature type="chain" id="PRO_5022733578" evidence="1">
    <location>
        <begin position="27"/>
        <end position="148"/>
    </location>
</feature>
<evidence type="ECO:0000256" key="1">
    <source>
        <dbReference type="SAM" id="SignalP"/>
    </source>
</evidence>
<feature type="signal peptide" evidence="1">
    <location>
        <begin position="1"/>
        <end position="26"/>
    </location>
</feature>
<accession>A0A5B0G1W8</accession>
<dbReference type="EMBL" id="VTUZ01000085">
    <property type="protein sequence ID" value="KAA0997473.1"/>
    <property type="molecule type" value="Genomic_DNA"/>
</dbReference>
<sequence>MATRLLKALVVLFVAGAGFCPVVAHAYELDAQFDCRARPHAFIEQLVNNQYIDPNPMRVEANSVNVFRPTHGSDITAFGFRVYAVLGYENDDEMFRKGPGEALADPLYGVVLSAPREAVESRVREAGSNATVRMVIPLLLTAVVCSPS</sequence>
<dbReference type="RefSeq" id="WP_149676713.1">
    <property type="nucleotide sequence ID" value="NZ_VTUZ01000085.1"/>
</dbReference>
<proteinExistence type="predicted"/>
<organism evidence="2 3">
    <name type="scientific">Paraburkholderia panacisoli</name>
    <dbReference type="NCBI Taxonomy" id="2603818"/>
    <lineage>
        <taxon>Bacteria</taxon>
        <taxon>Pseudomonadati</taxon>
        <taxon>Pseudomonadota</taxon>
        <taxon>Betaproteobacteria</taxon>
        <taxon>Burkholderiales</taxon>
        <taxon>Burkholderiaceae</taxon>
        <taxon>Paraburkholderia</taxon>
    </lineage>
</organism>
<reference evidence="2 3" key="1">
    <citation type="submission" date="2019-08" db="EMBL/GenBank/DDBJ databases">
        <title>Paraburkholderia sp. DCY113.</title>
        <authorList>
            <person name="Kang J."/>
        </authorList>
    </citation>
    <scope>NUCLEOTIDE SEQUENCE [LARGE SCALE GENOMIC DNA]</scope>
    <source>
        <strain evidence="2 3">DCY113</strain>
    </source>
</reference>
<keyword evidence="1" id="KW-0732">Signal</keyword>